<feature type="transmembrane region" description="Helical" evidence="1">
    <location>
        <begin position="94"/>
        <end position="111"/>
    </location>
</feature>
<keyword evidence="1" id="KW-0812">Transmembrane</keyword>
<keyword evidence="1" id="KW-0472">Membrane</keyword>
<dbReference type="AlphaFoldDB" id="A0A1G6MV71"/>
<feature type="transmembrane region" description="Helical" evidence="1">
    <location>
        <begin position="20"/>
        <end position="40"/>
    </location>
</feature>
<evidence type="ECO:0000313" key="2">
    <source>
        <dbReference type="EMBL" id="SDC59453.1"/>
    </source>
</evidence>
<keyword evidence="3" id="KW-1185">Reference proteome</keyword>
<feature type="transmembrane region" description="Helical" evidence="1">
    <location>
        <begin position="47"/>
        <end position="74"/>
    </location>
</feature>
<dbReference type="STRING" id="1190417.SAMN05660690_2057"/>
<sequence>MSAAVPAVPAAAPPTPVPLARVTLAGAVLVALAAGALLLLDRPAAEVLAGASAVLAAVSAAVFCLGAVTVAGFVAGAGLAGVVLLVPGSLPPTLAATVVLALVCGVAPGWVRVEAWQAARAAGAAEPPAPGRLRGRWRTDRVLAAWLVLAFPPALAAAAEAFVSWSAGS</sequence>
<dbReference type="EMBL" id="FMZF01000002">
    <property type="protein sequence ID" value="SDC59453.1"/>
    <property type="molecule type" value="Genomic_DNA"/>
</dbReference>
<proteinExistence type="predicted"/>
<accession>A0A1G6MV71</accession>
<name>A0A1G6MV71_9ACTN</name>
<organism evidence="2 3">
    <name type="scientific">Geodermatophilus telluris</name>
    <dbReference type="NCBI Taxonomy" id="1190417"/>
    <lineage>
        <taxon>Bacteria</taxon>
        <taxon>Bacillati</taxon>
        <taxon>Actinomycetota</taxon>
        <taxon>Actinomycetes</taxon>
        <taxon>Geodermatophilales</taxon>
        <taxon>Geodermatophilaceae</taxon>
        <taxon>Geodermatophilus</taxon>
    </lineage>
</organism>
<protein>
    <submittedName>
        <fullName evidence="2">Uncharacterized protein</fullName>
    </submittedName>
</protein>
<keyword evidence="1" id="KW-1133">Transmembrane helix</keyword>
<feature type="transmembrane region" description="Helical" evidence="1">
    <location>
        <begin position="142"/>
        <end position="165"/>
    </location>
</feature>
<dbReference type="Proteomes" id="UP000199416">
    <property type="component" value="Unassembled WGS sequence"/>
</dbReference>
<gene>
    <name evidence="2" type="ORF">SAMN05660690_2057</name>
</gene>
<evidence type="ECO:0000256" key="1">
    <source>
        <dbReference type="SAM" id="Phobius"/>
    </source>
</evidence>
<evidence type="ECO:0000313" key="3">
    <source>
        <dbReference type="Proteomes" id="UP000199416"/>
    </source>
</evidence>
<dbReference type="RefSeq" id="WP_091365634.1">
    <property type="nucleotide sequence ID" value="NZ_FMZF01000002.1"/>
</dbReference>
<reference evidence="3" key="1">
    <citation type="submission" date="2016-10" db="EMBL/GenBank/DDBJ databases">
        <authorList>
            <person name="Varghese N."/>
            <person name="Submissions S."/>
        </authorList>
    </citation>
    <scope>NUCLEOTIDE SEQUENCE [LARGE SCALE GENOMIC DNA]</scope>
    <source>
        <strain evidence="3">DSM 45421</strain>
    </source>
</reference>